<organism evidence="1 2">
    <name type="scientific">Linnemannia hyalina</name>
    <dbReference type="NCBI Taxonomy" id="64524"/>
    <lineage>
        <taxon>Eukaryota</taxon>
        <taxon>Fungi</taxon>
        <taxon>Fungi incertae sedis</taxon>
        <taxon>Mucoromycota</taxon>
        <taxon>Mortierellomycotina</taxon>
        <taxon>Mortierellomycetes</taxon>
        <taxon>Mortierellales</taxon>
        <taxon>Mortierellaceae</taxon>
        <taxon>Linnemannia</taxon>
    </lineage>
</organism>
<reference evidence="1" key="1">
    <citation type="submission" date="2021-06" db="EMBL/GenBank/DDBJ databases">
        <title>Genome Sequence of Mortierella hyaline Strain SCG-10, a Cold-Adapted, Nitrate-Reducing Fungus Isolated from Soil in Minnesota, USA.</title>
        <authorList>
            <person name="Aldossari N."/>
        </authorList>
    </citation>
    <scope>NUCLEOTIDE SEQUENCE</scope>
    <source>
        <strain evidence="1">SCG-10</strain>
    </source>
</reference>
<dbReference type="OrthoDB" id="2424904at2759"/>
<name>A0A9P7XUN9_9FUNG</name>
<gene>
    <name evidence="1" type="ORF">KI688_001475</name>
</gene>
<keyword evidence="2" id="KW-1185">Reference proteome</keyword>
<evidence type="ECO:0000313" key="1">
    <source>
        <dbReference type="EMBL" id="KAG9066254.1"/>
    </source>
</evidence>
<sequence>MLKIAKFAKDMVDVTQAKVPEADAFTARDITTVIVQVMALRKEVVSYYNKLVIWKKGHKAAKESIKPVIPTLPTPASTPKNCPASV</sequence>
<proteinExistence type="predicted"/>
<protein>
    <submittedName>
        <fullName evidence="1">Uncharacterized protein</fullName>
    </submittedName>
</protein>
<evidence type="ECO:0000313" key="2">
    <source>
        <dbReference type="Proteomes" id="UP000707451"/>
    </source>
</evidence>
<comment type="caution">
    <text evidence="1">The sequence shown here is derived from an EMBL/GenBank/DDBJ whole genome shotgun (WGS) entry which is preliminary data.</text>
</comment>
<dbReference type="AlphaFoldDB" id="A0A9P7XUN9"/>
<accession>A0A9P7XUN9</accession>
<dbReference type="Proteomes" id="UP000707451">
    <property type="component" value="Unassembled WGS sequence"/>
</dbReference>
<dbReference type="EMBL" id="JAHRHY010000010">
    <property type="protein sequence ID" value="KAG9066254.1"/>
    <property type="molecule type" value="Genomic_DNA"/>
</dbReference>